<gene>
    <name evidence="3" type="ORF">H0484_06140</name>
</gene>
<dbReference type="Gene3D" id="1.10.357.40">
    <property type="entry name" value="YbiA-like"/>
    <property type="match status" value="1"/>
</dbReference>
<dbReference type="CDD" id="cd15457">
    <property type="entry name" value="NADAR"/>
    <property type="match status" value="1"/>
</dbReference>
<evidence type="ECO:0000256" key="2">
    <source>
        <dbReference type="ARBA" id="ARBA00000751"/>
    </source>
</evidence>
<reference evidence="3 4" key="1">
    <citation type="submission" date="2020-07" db="EMBL/GenBank/DDBJ databases">
        <title>Pusillimonas sp. nov., isolated from poultry manure in Taiwan.</title>
        <authorList>
            <person name="Lin S.-Y."/>
            <person name="Tang Y.-S."/>
            <person name="Young C.-C."/>
        </authorList>
    </citation>
    <scope>NUCLEOTIDE SEQUENCE [LARGE SCALE GENOMIC DNA]</scope>
    <source>
        <strain evidence="3 4">CC-YST705</strain>
    </source>
</reference>
<dbReference type="Pfam" id="PF08010">
    <property type="entry name" value="Phage_30_3"/>
    <property type="match status" value="1"/>
</dbReference>
<comment type="catalytic activity">
    <reaction evidence="1">
        <text>5-amino-6-(5-phospho-D-ribosylamino)uracil + H2O = 5,6-diaminouracil + D-ribose 5-phosphate</text>
        <dbReference type="Rhea" id="RHEA:55020"/>
        <dbReference type="ChEBI" id="CHEBI:15377"/>
        <dbReference type="ChEBI" id="CHEBI:46252"/>
        <dbReference type="ChEBI" id="CHEBI:58453"/>
        <dbReference type="ChEBI" id="CHEBI:78346"/>
    </reaction>
</comment>
<organism evidence="3 4">
    <name type="scientific">Mesopusillimonas faecipullorum</name>
    <dbReference type="NCBI Taxonomy" id="2755040"/>
    <lineage>
        <taxon>Bacteria</taxon>
        <taxon>Pseudomonadati</taxon>
        <taxon>Pseudomonadota</taxon>
        <taxon>Betaproteobacteria</taxon>
        <taxon>Burkholderiales</taxon>
        <taxon>Alcaligenaceae</taxon>
        <taxon>Mesopusillimonas</taxon>
    </lineage>
</organism>
<dbReference type="Proteomes" id="UP000776983">
    <property type="component" value="Unassembled WGS sequence"/>
</dbReference>
<evidence type="ECO:0000256" key="1">
    <source>
        <dbReference type="ARBA" id="ARBA00000022"/>
    </source>
</evidence>
<accession>A0ABS8CBD2</accession>
<dbReference type="InterPro" id="IPR037238">
    <property type="entry name" value="YbiA-like_sf"/>
</dbReference>
<dbReference type="InterPro" id="IPR012816">
    <property type="entry name" value="NADAR"/>
</dbReference>
<evidence type="ECO:0000313" key="4">
    <source>
        <dbReference type="Proteomes" id="UP000776983"/>
    </source>
</evidence>
<dbReference type="RefSeq" id="WP_226953656.1">
    <property type="nucleotide sequence ID" value="NZ_JACDXW010000002.1"/>
</dbReference>
<dbReference type="InterPro" id="IPR012596">
    <property type="entry name" value="Phage_T4_Y12G"/>
</dbReference>
<sequence>MQPNPNKLNISAVSDDWRGVALSNFVLSPFTFDGRLFASIEGFIQGIKFPESDARRERAFILSGWDAKNLGGEADLKGVYWNGDCLAYGSAQHHQLIEAAIRTRILQSEGLRQALLSTQGLLLVHETGFPDSPNTSLPTPVFCRIMNEIRQELQQGALS</sequence>
<protein>
    <recommendedName>
        <fullName evidence="5">Riboflavin biosynthesis intermediates N-glycosidase</fullName>
    </recommendedName>
</protein>
<evidence type="ECO:0000313" key="3">
    <source>
        <dbReference type="EMBL" id="MCB5363333.1"/>
    </source>
</evidence>
<evidence type="ECO:0008006" key="5">
    <source>
        <dbReference type="Google" id="ProtNLM"/>
    </source>
</evidence>
<dbReference type="EMBL" id="JACDXW010000002">
    <property type="protein sequence ID" value="MCB5363333.1"/>
    <property type="molecule type" value="Genomic_DNA"/>
</dbReference>
<proteinExistence type="predicted"/>
<comment type="caution">
    <text evidence="3">The sequence shown here is derived from an EMBL/GenBank/DDBJ whole genome shotgun (WGS) entry which is preliminary data.</text>
</comment>
<name>A0ABS8CBD2_9BURK</name>
<comment type="catalytic activity">
    <reaction evidence="2">
        <text>2,5-diamino-6-hydroxy-4-(5-phosphoribosylamino)-pyrimidine + H2O = 2,5,6-triamino-4-hydroxypyrimidine + D-ribose 5-phosphate</text>
        <dbReference type="Rhea" id="RHEA:23436"/>
        <dbReference type="ChEBI" id="CHEBI:15377"/>
        <dbReference type="ChEBI" id="CHEBI:58614"/>
        <dbReference type="ChEBI" id="CHEBI:78346"/>
        <dbReference type="ChEBI" id="CHEBI:137796"/>
    </reaction>
</comment>
<keyword evidence="4" id="KW-1185">Reference proteome</keyword>
<dbReference type="SUPFAM" id="SSF143990">
    <property type="entry name" value="YbiA-like"/>
    <property type="match status" value="1"/>
</dbReference>